<proteinExistence type="predicted"/>
<feature type="non-terminal residue" evidence="1">
    <location>
        <position position="57"/>
    </location>
</feature>
<name>A0A2P5C7S3_PARAD</name>
<organism evidence="1 2">
    <name type="scientific">Parasponia andersonii</name>
    <name type="common">Sponia andersonii</name>
    <dbReference type="NCBI Taxonomy" id="3476"/>
    <lineage>
        <taxon>Eukaryota</taxon>
        <taxon>Viridiplantae</taxon>
        <taxon>Streptophyta</taxon>
        <taxon>Embryophyta</taxon>
        <taxon>Tracheophyta</taxon>
        <taxon>Spermatophyta</taxon>
        <taxon>Magnoliopsida</taxon>
        <taxon>eudicotyledons</taxon>
        <taxon>Gunneridae</taxon>
        <taxon>Pentapetalae</taxon>
        <taxon>rosids</taxon>
        <taxon>fabids</taxon>
        <taxon>Rosales</taxon>
        <taxon>Cannabaceae</taxon>
        <taxon>Parasponia</taxon>
    </lineage>
</organism>
<dbReference type="Proteomes" id="UP000237105">
    <property type="component" value="Unassembled WGS sequence"/>
</dbReference>
<dbReference type="AlphaFoldDB" id="A0A2P5C7S3"/>
<reference evidence="2" key="1">
    <citation type="submission" date="2016-06" db="EMBL/GenBank/DDBJ databases">
        <title>Parallel loss of symbiosis genes in relatives of nitrogen-fixing non-legume Parasponia.</title>
        <authorList>
            <person name="Van Velzen R."/>
            <person name="Holmer R."/>
            <person name="Bu F."/>
            <person name="Rutten L."/>
            <person name="Van Zeijl A."/>
            <person name="Liu W."/>
            <person name="Santuari L."/>
            <person name="Cao Q."/>
            <person name="Sharma T."/>
            <person name="Shen D."/>
            <person name="Roswanjaya Y."/>
            <person name="Wardhani T."/>
            <person name="Kalhor M.S."/>
            <person name="Jansen J."/>
            <person name="Van den Hoogen J."/>
            <person name="Gungor B."/>
            <person name="Hartog M."/>
            <person name="Hontelez J."/>
            <person name="Verver J."/>
            <person name="Yang W.-C."/>
            <person name="Schijlen E."/>
            <person name="Repin R."/>
            <person name="Schilthuizen M."/>
            <person name="Schranz E."/>
            <person name="Heidstra R."/>
            <person name="Miyata K."/>
            <person name="Fedorova E."/>
            <person name="Kohlen W."/>
            <person name="Bisseling T."/>
            <person name="Smit S."/>
            <person name="Geurts R."/>
        </authorList>
    </citation>
    <scope>NUCLEOTIDE SEQUENCE [LARGE SCALE GENOMIC DNA]</scope>
    <source>
        <strain evidence="2">cv. WU1-14</strain>
    </source>
</reference>
<protein>
    <submittedName>
        <fullName evidence="1">Uncharacterized protein</fullName>
    </submittedName>
</protein>
<accession>A0A2P5C7S3</accession>
<evidence type="ECO:0000313" key="2">
    <source>
        <dbReference type="Proteomes" id="UP000237105"/>
    </source>
</evidence>
<comment type="caution">
    <text evidence="1">The sequence shown here is derived from an EMBL/GenBank/DDBJ whole genome shotgun (WGS) entry which is preliminary data.</text>
</comment>
<keyword evidence="2" id="KW-1185">Reference proteome</keyword>
<sequence>MGRPTLALRRLATPGSGLAHYMNFGGPSQPVLQAIILWPQSTNSRRDGLAPLALLDT</sequence>
<evidence type="ECO:0000313" key="1">
    <source>
        <dbReference type="EMBL" id="PON57102.1"/>
    </source>
</evidence>
<gene>
    <name evidence="1" type="ORF">PanWU01x14_176920</name>
</gene>
<dbReference type="EMBL" id="JXTB01000163">
    <property type="protein sequence ID" value="PON57102.1"/>
    <property type="molecule type" value="Genomic_DNA"/>
</dbReference>